<name>A0A1A7QM91_9FLAO</name>
<organism evidence="1 2">
    <name type="scientific">Gelidibacter algens</name>
    <dbReference type="NCBI Taxonomy" id="49280"/>
    <lineage>
        <taxon>Bacteria</taxon>
        <taxon>Pseudomonadati</taxon>
        <taxon>Bacteroidota</taxon>
        <taxon>Flavobacteriia</taxon>
        <taxon>Flavobacteriales</taxon>
        <taxon>Flavobacteriaceae</taxon>
        <taxon>Gelidibacter</taxon>
    </lineage>
</organism>
<gene>
    <name evidence="1" type="ORF">LX77_03722</name>
</gene>
<dbReference type="AlphaFoldDB" id="A0A1A7QM91"/>
<protein>
    <submittedName>
        <fullName evidence="1">Uncharacterized protein</fullName>
    </submittedName>
</protein>
<evidence type="ECO:0000313" key="2">
    <source>
        <dbReference type="Proteomes" id="UP000248987"/>
    </source>
</evidence>
<proteinExistence type="predicted"/>
<sequence length="234" mass="27720">MKYYKLKNSFKTKEIGVFAQAERINKLGDLENIYIDGRKKPINIQWDIPEPIMKNKSKPTTYLHVIPFSDDIFLVLKKYFIDFLKGFNVGDFNHWPLKVHHNDNILTDYQLFHLSYPTKVDNLIKYEQSDFVILPRGGRFENTPTKPVRLESYESFKNLKEVLNESNENITVSYDKLVVDFSDLDLDLFRFIEAPFTNGYYISERLKNAIEEQNFTGMAFQEIEEMDKRIKAIY</sequence>
<dbReference type="Proteomes" id="UP000248987">
    <property type="component" value="Unassembled WGS sequence"/>
</dbReference>
<evidence type="ECO:0000313" key="1">
    <source>
        <dbReference type="EMBL" id="RAJ18687.1"/>
    </source>
</evidence>
<keyword evidence="2" id="KW-1185">Reference proteome</keyword>
<dbReference type="RefSeq" id="WP_066438983.1">
    <property type="nucleotide sequence ID" value="NZ_LZRN01000084.1"/>
</dbReference>
<dbReference type="OrthoDB" id="824604at2"/>
<comment type="caution">
    <text evidence="1">The sequence shown here is derived from an EMBL/GenBank/DDBJ whole genome shotgun (WGS) entry which is preliminary data.</text>
</comment>
<dbReference type="EMBL" id="QLLQ01000026">
    <property type="protein sequence ID" value="RAJ18687.1"/>
    <property type="molecule type" value="Genomic_DNA"/>
</dbReference>
<reference evidence="1 2" key="1">
    <citation type="submission" date="2018-06" db="EMBL/GenBank/DDBJ databases">
        <title>Genomic Encyclopedia of Archaeal and Bacterial Type Strains, Phase II (KMG-II): from individual species to whole genera.</title>
        <authorList>
            <person name="Goeker M."/>
        </authorList>
    </citation>
    <scope>NUCLEOTIDE SEQUENCE [LARGE SCALE GENOMIC DNA]</scope>
    <source>
        <strain evidence="1 2">DSM 12408</strain>
    </source>
</reference>
<accession>A0A1A7QM91</accession>